<gene>
    <name evidence="1" type="ORF">LCGC14_0467290</name>
</gene>
<accession>A0A0F9V053</accession>
<dbReference type="AlphaFoldDB" id="A0A0F9V053"/>
<sequence>MAIYDESMFGVVERKWFGLTQKHGGSGTAIVLSGSATTSDKITRWQPKGPIKILRFGCKVLATLSSPATNESDWLPFRLLKTNSSGTASVVMGTAHLVAQATGRTAIHIIASKSGSNLASQEVEDGRYLKIRTASATTANGTSNIGTIGGSVAFFVDWVRQFSTNWVKDDDYA</sequence>
<organism evidence="1">
    <name type="scientific">marine sediment metagenome</name>
    <dbReference type="NCBI Taxonomy" id="412755"/>
    <lineage>
        <taxon>unclassified sequences</taxon>
        <taxon>metagenomes</taxon>
        <taxon>ecological metagenomes</taxon>
    </lineage>
</organism>
<name>A0A0F9V053_9ZZZZ</name>
<comment type="caution">
    <text evidence="1">The sequence shown here is derived from an EMBL/GenBank/DDBJ whole genome shotgun (WGS) entry which is preliminary data.</text>
</comment>
<reference evidence="1" key="1">
    <citation type="journal article" date="2015" name="Nature">
        <title>Complex archaea that bridge the gap between prokaryotes and eukaryotes.</title>
        <authorList>
            <person name="Spang A."/>
            <person name="Saw J.H."/>
            <person name="Jorgensen S.L."/>
            <person name="Zaremba-Niedzwiedzka K."/>
            <person name="Martijn J."/>
            <person name="Lind A.E."/>
            <person name="van Eijk R."/>
            <person name="Schleper C."/>
            <person name="Guy L."/>
            <person name="Ettema T.J."/>
        </authorList>
    </citation>
    <scope>NUCLEOTIDE SEQUENCE</scope>
</reference>
<evidence type="ECO:0000313" key="1">
    <source>
        <dbReference type="EMBL" id="KKN66861.1"/>
    </source>
</evidence>
<protein>
    <submittedName>
        <fullName evidence="1">Uncharacterized protein</fullName>
    </submittedName>
</protein>
<proteinExistence type="predicted"/>
<dbReference type="EMBL" id="LAZR01000488">
    <property type="protein sequence ID" value="KKN66861.1"/>
    <property type="molecule type" value="Genomic_DNA"/>
</dbReference>